<dbReference type="GO" id="GO:0008713">
    <property type="term" value="F:ADP-heptose-lipopolysaccharide heptosyltransferase activity"/>
    <property type="evidence" value="ECO:0007669"/>
    <property type="project" value="UniProtKB-EC"/>
</dbReference>
<name>A0A381PW64_9ZZZZ</name>
<dbReference type="PANTHER" id="PTHR30160:SF7">
    <property type="entry name" value="ADP-HEPTOSE--LPS HEPTOSYLTRANSFERASE 2"/>
    <property type="match status" value="1"/>
</dbReference>
<gene>
    <name evidence="6" type="ORF">METZ01_LOCUS23033</name>
</gene>
<dbReference type="GO" id="GO:0009244">
    <property type="term" value="P:lipopolysaccharide core region biosynthetic process"/>
    <property type="evidence" value="ECO:0007669"/>
    <property type="project" value="TreeGrafter"/>
</dbReference>
<dbReference type="CDD" id="cd03789">
    <property type="entry name" value="GT9_LPS_heptosyltransferase"/>
    <property type="match status" value="1"/>
</dbReference>
<comment type="similarity">
    <text evidence="3">Belongs to the glycosyltransferase 9 family.</text>
</comment>
<comment type="catalytic activity">
    <reaction evidence="5">
        <text>an L-alpha-D-Hep-(1-&gt;5)-[alpha-Kdo-(2-&gt;4)]-alpha-Kdo-(2-&gt;6)-lipid A + ADP-L-glycero-beta-D-manno-heptose = an L-alpha-D-Hep-(1-&gt;3)-L-alpha-D-Hep-(1-&gt;5)-[alpha-Kdo-(2-&gt;4)]-alpha-Kdo-(2-&gt;6)-lipid A + ADP + H(+)</text>
        <dbReference type="Rhea" id="RHEA:74071"/>
        <dbReference type="ChEBI" id="CHEBI:15378"/>
        <dbReference type="ChEBI" id="CHEBI:61506"/>
        <dbReference type="ChEBI" id="CHEBI:193068"/>
        <dbReference type="ChEBI" id="CHEBI:193069"/>
        <dbReference type="ChEBI" id="CHEBI:456216"/>
        <dbReference type="EC" id="2.4.99.24"/>
    </reaction>
</comment>
<dbReference type="FunFam" id="3.40.50.2000:FF:000023">
    <property type="entry name" value="ADP-heptose--LPS heptosyltransferase II"/>
    <property type="match status" value="1"/>
</dbReference>
<evidence type="ECO:0000256" key="3">
    <source>
        <dbReference type="ARBA" id="ARBA00043995"/>
    </source>
</evidence>
<evidence type="ECO:0000256" key="4">
    <source>
        <dbReference type="ARBA" id="ARBA00044042"/>
    </source>
</evidence>
<protein>
    <recommendedName>
        <fullName evidence="4">lipopolysaccharide heptosyltransferase II</fullName>
        <ecNumber evidence="4">2.4.99.24</ecNumber>
    </recommendedName>
</protein>
<dbReference type="EC" id="2.4.99.24" evidence="4"/>
<dbReference type="AlphaFoldDB" id="A0A381PW64"/>
<proteinExistence type="inferred from homology"/>
<dbReference type="InterPro" id="IPR011910">
    <property type="entry name" value="RfaF"/>
</dbReference>
<dbReference type="Gene3D" id="3.40.50.2000">
    <property type="entry name" value="Glycogen Phosphorylase B"/>
    <property type="match status" value="2"/>
</dbReference>
<dbReference type="PANTHER" id="PTHR30160">
    <property type="entry name" value="TETRAACYLDISACCHARIDE 4'-KINASE-RELATED"/>
    <property type="match status" value="1"/>
</dbReference>
<evidence type="ECO:0000313" key="6">
    <source>
        <dbReference type="EMBL" id="SUZ70179.1"/>
    </source>
</evidence>
<evidence type="ECO:0000256" key="2">
    <source>
        <dbReference type="ARBA" id="ARBA00022679"/>
    </source>
</evidence>
<reference evidence="6" key="1">
    <citation type="submission" date="2018-05" db="EMBL/GenBank/DDBJ databases">
        <authorList>
            <person name="Lanie J.A."/>
            <person name="Ng W.-L."/>
            <person name="Kazmierczak K.M."/>
            <person name="Andrzejewski T.M."/>
            <person name="Davidsen T.M."/>
            <person name="Wayne K.J."/>
            <person name="Tettelin H."/>
            <person name="Glass J.I."/>
            <person name="Rusch D."/>
            <person name="Podicherti R."/>
            <person name="Tsui H.-C.T."/>
            <person name="Winkler M.E."/>
        </authorList>
    </citation>
    <scope>NUCLEOTIDE SEQUENCE</scope>
</reference>
<evidence type="ECO:0000256" key="5">
    <source>
        <dbReference type="ARBA" id="ARBA00047503"/>
    </source>
</evidence>
<dbReference type="NCBIfam" id="TIGR02195">
    <property type="entry name" value="heptsyl_trn_II"/>
    <property type="match status" value="1"/>
</dbReference>
<keyword evidence="1" id="KW-0328">Glycosyltransferase</keyword>
<organism evidence="6">
    <name type="scientific">marine metagenome</name>
    <dbReference type="NCBI Taxonomy" id="408172"/>
    <lineage>
        <taxon>unclassified sequences</taxon>
        <taxon>metagenomes</taxon>
        <taxon>ecological metagenomes</taxon>
    </lineage>
</organism>
<sequence length="333" mass="36888">MQPYSILIVGPAWVGDMVMTHSLIKVLVNNRPSVKVDMLAPGWSTPIIKRIPEIHENIFLPVKHGELALRKRYNIARQLKENSYDQAIILPRSIKAALVPWLAKIPRRTGYKGEMRYHLINDMRPFDQQSLDQTVKRYVALGLELGESLPIIPRPKLTVASHEKSKILSKFNLVKERPIVALIPGAEYGPAKCWPISYFHKLSLLLKESGYDVLVLGSKKEINQGKQISSGSGAMNLCGKTSLEEVIDLLACCDCAVSNDSGLLHVSAALGIKVIGIYGSSSPDLTPPLTDNCEIHYLGIECSPCFKRVCPLGHLNCLRNITPETVIETIHLA</sequence>
<dbReference type="InterPro" id="IPR002201">
    <property type="entry name" value="Glyco_trans_9"/>
</dbReference>
<accession>A0A381PW64</accession>
<evidence type="ECO:0000256" key="1">
    <source>
        <dbReference type="ARBA" id="ARBA00022676"/>
    </source>
</evidence>
<dbReference type="InterPro" id="IPR051199">
    <property type="entry name" value="LPS_LOS_Heptosyltrfase"/>
</dbReference>
<dbReference type="SUPFAM" id="SSF53756">
    <property type="entry name" value="UDP-Glycosyltransferase/glycogen phosphorylase"/>
    <property type="match status" value="1"/>
</dbReference>
<dbReference type="Pfam" id="PF01075">
    <property type="entry name" value="Glyco_transf_9"/>
    <property type="match status" value="1"/>
</dbReference>
<dbReference type="EMBL" id="UINC01001083">
    <property type="protein sequence ID" value="SUZ70179.1"/>
    <property type="molecule type" value="Genomic_DNA"/>
</dbReference>
<dbReference type="GO" id="GO:0005829">
    <property type="term" value="C:cytosol"/>
    <property type="evidence" value="ECO:0007669"/>
    <property type="project" value="TreeGrafter"/>
</dbReference>
<keyword evidence="2" id="KW-0808">Transferase</keyword>